<feature type="chain" id="PRO_5012440186" description="Ig-like domain-containing protein" evidence="1">
    <location>
        <begin position="19"/>
        <end position="129"/>
    </location>
</feature>
<name>A0A1X7RW05_ZYMT9</name>
<feature type="signal peptide" evidence="1">
    <location>
        <begin position="1"/>
        <end position="18"/>
    </location>
</feature>
<dbReference type="AlphaFoldDB" id="A0A1X7RW05"/>
<keyword evidence="3" id="KW-1185">Reference proteome</keyword>
<evidence type="ECO:0000256" key="1">
    <source>
        <dbReference type="SAM" id="SignalP"/>
    </source>
</evidence>
<protein>
    <recommendedName>
        <fullName evidence="4">Ig-like domain-containing protein</fullName>
    </recommendedName>
</protein>
<evidence type="ECO:0000313" key="3">
    <source>
        <dbReference type="Proteomes" id="UP000215127"/>
    </source>
</evidence>
<dbReference type="Proteomes" id="UP000215127">
    <property type="component" value="Chromosome 6"/>
</dbReference>
<gene>
    <name evidence="2" type="ORF">ZT3D7_G6702</name>
</gene>
<evidence type="ECO:0008006" key="4">
    <source>
        <dbReference type="Google" id="ProtNLM"/>
    </source>
</evidence>
<keyword evidence="1" id="KW-0732">Signal</keyword>
<evidence type="ECO:0000313" key="2">
    <source>
        <dbReference type="EMBL" id="SMQ51549.1"/>
    </source>
</evidence>
<proteinExistence type="predicted"/>
<sequence>MRGTTILAISSFLSGVSAICMLPMSASTTNPNRQQLLSTPYPPATANEQEYGAHVCKVYPNSRTGGINLHWRCVYAPETKTTNCQNDWWVAADDYDYPFLPLTGCHHDTKDGDKEHGFWACVYDGRSPY</sequence>
<reference evidence="2 3" key="1">
    <citation type="submission" date="2016-06" db="EMBL/GenBank/DDBJ databases">
        <authorList>
            <person name="Kjaerup R.B."/>
            <person name="Dalgaard T.S."/>
            <person name="Juul-Madsen H.R."/>
        </authorList>
    </citation>
    <scope>NUCLEOTIDE SEQUENCE [LARGE SCALE GENOMIC DNA]</scope>
</reference>
<accession>A0A1X7RW05</accession>
<organism evidence="2 3">
    <name type="scientific">Zymoseptoria tritici (strain ST99CH_3D7)</name>
    <dbReference type="NCBI Taxonomy" id="1276538"/>
    <lineage>
        <taxon>Eukaryota</taxon>
        <taxon>Fungi</taxon>
        <taxon>Dikarya</taxon>
        <taxon>Ascomycota</taxon>
        <taxon>Pezizomycotina</taxon>
        <taxon>Dothideomycetes</taxon>
        <taxon>Dothideomycetidae</taxon>
        <taxon>Mycosphaerellales</taxon>
        <taxon>Mycosphaerellaceae</taxon>
        <taxon>Zymoseptoria</taxon>
    </lineage>
</organism>
<dbReference type="EMBL" id="LT853697">
    <property type="protein sequence ID" value="SMQ51549.1"/>
    <property type="molecule type" value="Genomic_DNA"/>
</dbReference>